<evidence type="ECO:0000313" key="1">
    <source>
        <dbReference type="EMBL" id="KAK3079351.1"/>
    </source>
</evidence>
<gene>
    <name evidence="1" type="ORF">LTS18_005081</name>
</gene>
<proteinExistence type="predicted"/>
<protein>
    <submittedName>
        <fullName evidence="1">Uncharacterized protein</fullName>
    </submittedName>
</protein>
<name>A0ACC3DS34_9PEZI</name>
<dbReference type="EMBL" id="JAWDJW010001201">
    <property type="protein sequence ID" value="KAK3079351.1"/>
    <property type="molecule type" value="Genomic_DNA"/>
</dbReference>
<dbReference type="Proteomes" id="UP001186974">
    <property type="component" value="Unassembled WGS sequence"/>
</dbReference>
<comment type="caution">
    <text evidence="1">The sequence shown here is derived from an EMBL/GenBank/DDBJ whole genome shotgun (WGS) entry which is preliminary data.</text>
</comment>
<keyword evidence="2" id="KW-1185">Reference proteome</keyword>
<reference evidence="1" key="1">
    <citation type="submission" date="2024-09" db="EMBL/GenBank/DDBJ databases">
        <title>Black Yeasts Isolated from many extreme environments.</title>
        <authorList>
            <person name="Coleine C."/>
            <person name="Stajich J.E."/>
            <person name="Selbmann L."/>
        </authorList>
    </citation>
    <scope>NUCLEOTIDE SEQUENCE</scope>
    <source>
        <strain evidence="1">CCFEE 5737</strain>
    </source>
</reference>
<accession>A0ACC3DS34</accession>
<evidence type="ECO:0000313" key="2">
    <source>
        <dbReference type="Proteomes" id="UP001186974"/>
    </source>
</evidence>
<organism evidence="1 2">
    <name type="scientific">Coniosporium uncinatum</name>
    <dbReference type="NCBI Taxonomy" id="93489"/>
    <lineage>
        <taxon>Eukaryota</taxon>
        <taxon>Fungi</taxon>
        <taxon>Dikarya</taxon>
        <taxon>Ascomycota</taxon>
        <taxon>Pezizomycotina</taxon>
        <taxon>Dothideomycetes</taxon>
        <taxon>Dothideomycetes incertae sedis</taxon>
        <taxon>Coniosporium</taxon>
    </lineage>
</organism>
<sequence length="820" mass="91611">MATPTLPDNLLEVYASCKKNTSAVVKWLAIAGAQCGCRFQGPPDLSTKEMMEAAKAISLRRMHVPGYLYWVFKHAIEDRKRVSRYYHHVSTPDTVSSDQSHKVFTQTLLSILLQLFPSKTQSHTLEPAAKTAVPSPKSTYQTLADLSLDEDKDVVSSEVAEEGQDHATDGGVEAGPSPAELDRILQEAGLLDEGQHIASIRGDPLGGLLEVLGYIFGFDEISLVTAAWVTNAAQHAINRLVEAAGTRINIADHATLLYRHAGWSLNWQHLPPVIKDDLGYAEADRTVFLEGEGFKMPWKALQLLKHYPDRKADPKQFINTLNGSRQIFGEILVMPLEDRPKDDFLKGKWFAINLLVESAAELAAVHSRVPKAFEQLPDGNYIFNPVQAHISDALRGKPELGGIEAVFGIQMLIESSLSFIWGLLTPTWNTTNCRLQALRFAKDIQSSLKDMLDLSYLPHRGIARHTHSPPYEGLRAFSTVLDAFMSDRRFDLYYQAPWVAGSQMVHLLCNAFHYGISVVNDQAMIHAVVHLYNVLIQIQMLRSDEIPLLENLCTGLESIVFTDGQRATRNFASSFAVAQGGKVNTRSSTTRKDVKQKMETTYPPTNIFAKRTPGDRAGRIGIPKRWPTALDAATRLKADHYSNLYLLDGIDYNLHANFWCRVWDYTPKYQNYGKAEKRLREEQQAESRRGPANLGFNASWTIEKLKTQAVLELKYGALPLLRTDWFKIYTLCTRALETAENAARKAGLSGGASRADAGLEATDGVFLALTCLELVDDYQEFDLGRSWSMRLEDIPMLVIAKEALIEVFGGRKCSDVLWKV</sequence>